<evidence type="ECO:0000256" key="10">
    <source>
        <dbReference type="SAM" id="MobiDB-lite"/>
    </source>
</evidence>
<evidence type="ECO:0000256" key="5">
    <source>
        <dbReference type="ARBA" id="ARBA00022801"/>
    </source>
</evidence>
<dbReference type="FunFam" id="1.25.40.20:FF:000069">
    <property type="entry name" value="Glutaminase, isoform E"/>
    <property type="match status" value="1"/>
</dbReference>
<dbReference type="PANTHER" id="PTHR12544:SF29">
    <property type="entry name" value="GLUTAMINASE"/>
    <property type="match status" value="1"/>
</dbReference>
<dbReference type="InterPro" id="IPR002110">
    <property type="entry name" value="Ankyrin_rpt"/>
</dbReference>
<feature type="region of interest" description="Disordered" evidence="10">
    <location>
        <begin position="29"/>
        <end position="65"/>
    </location>
</feature>
<comment type="subunit">
    <text evidence="2">Homotetramer.</text>
</comment>
<dbReference type="AlphaFoldDB" id="A0A8J9YZY8"/>
<evidence type="ECO:0000256" key="3">
    <source>
        <dbReference type="ARBA" id="ARBA00012918"/>
    </source>
</evidence>
<dbReference type="Gene3D" id="3.40.710.10">
    <property type="entry name" value="DD-peptidase/beta-lactamase superfamily"/>
    <property type="match status" value="1"/>
</dbReference>
<dbReference type="GO" id="GO:0006537">
    <property type="term" value="P:glutamate biosynthetic process"/>
    <property type="evidence" value="ECO:0007669"/>
    <property type="project" value="TreeGrafter"/>
</dbReference>
<dbReference type="EMBL" id="OV696699">
    <property type="protein sequence ID" value="CAH1244857.1"/>
    <property type="molecule type" value="Genomic_DNA"/>
</dbReference>
<reference evidence="12" key="1">
    <citation type="submission" date="2022-01" db="EMBL/GenBank/DDBJ databases">
        <authorList>
            <person name="Braso-Vives M."/>
        </authorList>
    </citation>
    <scope>NUCLEOTIDE SEQUENCE</scope>
</reference>
<feature type="repeat" description="ANK" evidence="9">
    <location>
        <begin position="528"/>
        <end position="551"/>
    </location>
</feature>
<dbReference type="PANTHER" id="PTHR12544">
    <property type="entry name" value="GLUTAMINASE"/>
    <property type="match status" value="1"/>
</dbReference>
<dbReference type="Proteomes" id="UP000838412">
    <property type="component" value="Chromosome 14"/>
</dbReference>
<dbReference type="GO" id="GO:0004359">
    <property type="term" value="F:glutaminase activity"/>
    <property type="evidence" value="ECO:0007669"/>
    <property type="project" value="UniProtKB-EC"/>
</dbReference>
<dbReference type="InterPro" id="IPR036770">
    <property type="entry name" value="Ankyrin_rpt-contain_sf"/>
</dbReference>
<comment type="similarity">
    <text evidence="1">Belongs to the glutaminase family.</text>
</comment>
<evidence type="ECO:0000256" key="7">
    <source>
        <dbReference type="ARBA" id="ARBA00049534"/>
    </source>
</evidence>
<organism evidence="12 13">
    <name type="scientific">Branchiostoma lanceolatum</name>
    <name type="common">Common lancelet</name>
    <name type="synonym">Amphioxus lanceolatum</name>
    <dbReference type="NCBI Taxonomy" id="7740"/>
    <lineage>
        <taxon>Eukaryota</taxon>
        <taxon>Metazoa</taxon>
        <taxon>Chordata</taxon>
        <taxon>Cephalochordata</taxon>
        <taxon>Leptocardii</taxon>
        <taxon>Amphioxiformes</taxon>
        <taxon>Branchiostomatidae</taxon>
        <taxon>Branchiostoma</taxon>
    </lineage>
</organism>
<evidence type="ECO:0000256" key="2">
    <source>
        <dbReference type="ARBA" id="ARBA00011881"/>
    </source>
</evidence>
<evidence type="ECO:0000256" key="9">
    <source>
        <dbReference type="PROSITE-ProRule" id="PRU00023"/>
    </source>
</evidence>
<keyword evidence="4" id="KW-0677">Repeat</keyword>
<dbReference type="SUPFAM" id="SSF48403">
    <property type="entry name" value="Ankyrin repeat"/>
    <property type="match status" value="1"/>
</dbReference>
<evidence type="ECO:0000313" key="13">
    <source>
        <dbReference type="Proteomes" id="UP000838412"/>
    </source>
</evidence>
<dbReference type="GO" id="GO:0006543">
    <property type="term" value="P:L-glutamine catabolic process"/>
    <property type="evidence" value="ECO:0007669"/>
    <property type="project" value="TreeGrafter"/>
</dbReference>
<evidence type="ECO:0000256" key="6">
    <source>
        <dbReference type="ARBA" id="ARBA00023043"/>
    </source>
</evidence>
<keyword evidence="5" id="KW-0378">Hydrolase</keyword>
<dbReference type="SUPFAM" id="SSF56601">
    <property type="entry name" value="beta-lactamase/transpeptidase-like"/>
    <property type="match status" value="1"/>
</dbReference>
<dbReference type="FunFam" id="3.40.710.10:FF:000008">
    <property type="entry name" value="Glutaminase, isoform E"/>
    <property type="match status" value="1"/>
</dbReference>
<keyword evidence="13" id="KW-1185">Reference proteome</keyword>
<dbReference type="HAMAP" id="MF_00313">
    <property type="entry name" value="Glutaminase"/>
    <property type="match status" value="1"/>
</dbReference>
<dbReference type="OrthoDB" id="9995210at2759"/>
<evidence type="ECO:0000256" key="1">
    <source>
        <dbReference type="ARBA" id="ARBA00011076"/>
    </source>
</evidence>
<dbReference type="Gene3D" id="1.10.238.210">
    <property type="match status" value="1"/>
</dbReference>
<dbReference type="PROSITE" id="PS50297">
    <property type="entry name" value="ANK_REP_REGION"/>
    <property type="match status" value="1"/>
</dbReference>
<proteinExistence type="inferred from homology"/>
<dbReference type="Pfam" id="PF04960">
    <property type="entry name" value="Glutaminase"/>
    <property type="match status" value="1"/>
</dbReference>
<dbReference type="PROSITE" id="PS50088">
    <property type="entry name" value="ANK_REPEAT"/>
    <property type="match status" value="1"/>
</dbReference>
<dbReference type="InterPro" id="IPR012338">
    <property type="entry name" value="Beta-lactam/transpept-like"/>
</dbReference>
<gene>
    <name evidence="12" type="primary">GLS</name>
    <name evidence="12" type="ORF">BLAG_LOCUS7396</name>
</gene>
<dbReference type="EC" id="3.5.1.2" evidence="3"/>
<keyword evidence="6 9" id="KW-0040">ANK repeat</keyword>
<dbReference type="InterPro" id="IPR015868">
    <property type="entry name" value="Glutaminase"/>
</dbReference>
<feature type="domain" description="Glutaminase EF-hand" evidence="11">
    <location>
        <begin position="75"/>
        <end position="155"/>
    </location>
</feature>
<evidence type="ECO:0000256" key="8">
    <source>
        <dbReference type="ARBA" id="ARBA00077251"/>
    </source>
</evidence>
<dbReference type="Gene3D" id="1.25.40.20">
    <property type="entry name" value="Ankyrin repeat-containing domain"/>
    <property type="match status" value="1"/>
</dbReference>
<dbReference type="SMART" id="SM00248">
    <property type="entry name" value="ANK"/>
    <property type="match status" value="1"/>
</dbReference>
<evidence type="ECO:0000259" key="11">
    <source>
        <dbReference type="Pfam" id="PF17959"/>
    </source>
</evidence>
<dbReference type="NCBIfam" id="TIGR03814">
    <property type="entry name" value="Gln_ase"/>
    <property type="match status" value="1"/>
</dbReference>
<dbReference type="Pfam" id="PF17959">
    <property type="entry name" value="EF-hand_14"/>
    <property type="match status" value="1"/>
</dbReference>
<dbReference type="Pfam" id="PF12796">
    <property type="entry name" value="Ank_2"/>
    <property type="match status" value="1"/>
</dbReference>
<evidence type="ECO:0000256" key="4">
    <source>
        <dbReference type="ARBA" id="ARBA00022737"/>
    </source>
</evidence>
<dbReference type="InterPro" id="IPR041541">
    <property type="entry name" value="Glutaminase_EF-hand"/>
</dbReference>
<sequence length="590" mass="66272">MHRLWPALYHGVQRQYRFFPVCQQITCLMSSKPGDPTKPSDPLTKNETENGEDTVSATSVPPSRPNAISSLPQLEDWVFRLLSNQQGRVPVSEFHKALREVGLWENDPRLRETMANLRKLQESHSSFLDRETFSKCITENIVLIGRAFQSKFVIPKFSEFSSYIDKMYWSCVSQKNGKVADYIPQLARFSPDLWGVALCTVDGQRHSIGDSDKPFCLQSCVKPLVYATAVSELGDKTVHKYVGTEPSGRSFNEIALNKYNQPFNPMINSGAILLCSLIKPEDHQSDRFDHILKVLKAAAGDDFVGFSNTTFLSEKATSYRNFALAYYLKENQCFPPKTDLMEALDLYLQHCSVDITCESGAIIAATLANGGVCPLTGELVFHPDAVQHTLSLMHSCGMYDYSGQFAFQVGLPAKSGVSGGIMLVVPSVMGIMCWSPPLDSTGNSVRGLHFCKELVSTFNFHHYDNLKYKSKKLDPRRHSLYTMRGRSFRDESRSQQIIDILFAAYNGDVTALRRCVMLGMDMEVTDYDGRTALHLAAAEGHVQVVRFLLEKCGVRHDLQDRWGQVPLDDAVRFGHKETEEILRKAQEQSG</sequence>
<accession>A0A8J9YZY8</accession>
<name>A0A8J9YZY8_BRALA</name>
<protein>
    <recommendedName>
        <fullName evidence="3">glutaminase</fullName>
        <ecNumber evidence="3">3.5.1.2</ecNumber>
    </recommendedName>
    <alternativeName>
        <fullName evidence="8">L-glutamine amidohydrolase</fullName>
    </alternativeName>
</protein>
<comment type="catalytic activity">
    <reaction evidence="7">
        <text>L-glutamine + H2O = L-glutamate + NH4(+)</text>
        <dbReference type="Rhea" id="RHEA:15889"/>
        <dbReference type="ChEBI" id="CHEBI:15377"/>
        <dbReference type="ChEBI" id="CHEBI:28938"/>
        <dbReference type="ChEBI" id="CHEBI:29985"/>
        <dbReference type="ChEBI" id="CHEBI:58359"/>
        <dbReference type="EC" id="3.5.1.2"/>
    </reaction>
</comment>
<evidence type="ECO:0000313" key="12">
    <source>
        <dbReference type="EMBL" id="CAH1244857.1"/>
    </source>
</evidence>
<feature type="compositionally biased region" description="Polar residues" evidence="10">
    <location>
        <begin position="53"/>
        <end position="65"/>
    </location>
</feature>